<feature type="transmembrane region" description="Helical" evidence="2">
    <location>
        <begin position="226"/>
        <end position="256"/>
    </location>
</feature>
<keyword evidence="2" id="KW-0472">Membrane</keyword>
<protein>
    <recommendedName>
        <fullName evidence="5">Vacuolar membrane protein</fullName>
    </recommendedName>
</protein>
<feature type="compositionally biased region" description="Polar residues" evidence="1">
    <location>
        <begin position="652"/>
        <end position="664"/>
    </location>
</feature>
<dbReference type="GO" id="GO:0015079">
    <property type="term" value="F:potassium ion transmembrane transporter activity"/>
    <property type="evidence" value="ECO:0007669"/>
    <property type="project" value="InterPro"/>
</dbReference>
<accession>A0A1V6PB27</accession>
<feature type="compositionally biased region" description="Polar residues" evidence="1">
    <location>
        <begin position="367"/>
        <end position="386"/>
    </location>
</feature>
<dbReference type="InterPro" id="IPR031606">
    <property type="entry name" value="Kch1/2"/>
</dbReference>
<evidence type="ECO:0000313" key="4">
    <source>
        <dbReference type="Proteomes" id="UP000191522"/>
    </source>
</evidence>
<dbReference type="AlphaFoldDB" id="A0A1V6PB27"/>
<feature type="compositionally biased region" description="Pro residues" evidence="1">
    <location>
        <begin position="400"/>
        <end position="409"/>
    </location>
</feature>
<dbReference type="PANTHER" id="PTHR36424">
    <property type="entry name" value="PHEROMONE-REGULATED MEMBRANE PROTEIN 6"/>
    <property type="match status" value="1"/>
</dbReference>
<dbReference type="PANTHER" id="PTHR36424:SF1">
    <property type="entry name" value="LOW AFFINITY K(+) TRANSPORTER 1-RELATED"/>
    <property type="match status" value="1"/>
</dbReference>
<dbReference type="Proteomes" id="UP000191522">
    <property type="component" value="Unassembled WGS sequence"/>
</dbReference>
<evidence type="ECO:0000256" key="2">
    <source>
        <dbReference type="SAM" id="Phobius"/>
    </source>
</evidence>
<evidence type="ECO:0000256" key="1">
    <source>
        <dbReference type="SAM" id="MobiDB-lite"/>
    </source>
</evidence>
<evidence type="ECO:0000313" key="3">
    <source>
        <dbReference type="EMBL" id="OQD74210.1"/>
    </source>
</evidence>
<dbReference type="OMA" id="KWIFAIT"/>
<sequence length="681" mass="74726">MGCTGDREKGPVPLEEKWDYVNLNDFKSDSCWAGFSYFFLWVFLIVSLAVYGVDTFTAINLLAFSRWSGRVEPAIPFKISRWIFAACILTSFALLIYRWFLAYRAIRSGSIARSYLDPLAVRVQSFRIFTSKGNGWKRFLVFAELTKSKKGAEYVALYTYFSFQFWMNTIFADGPRQVLNAITLYSVMKMDLLPGGEHAQKDDGSSPVLQFFNNVKILAEDNNLQAVVLFGMLFTLVIWVLSVLKLASAVILYLVFLFHHIPEEDGTLKAYCRRKISTRLKRIVQRKVNKALAKGFQLQDRAPTQPSLAGGDSKPTLPDLDKGPIVTTLSRSTTETTLPPYTRSISNTTEKKPTLPNLEFDSKPPLTRTTTQSSAMSESASLTGNAATMGYSPLDRQTSPLPPVPPLPATVPSRTGTAMSRPSPAPTPFANDPPGRGTPAAGYRNLTESGARPYRTFTPANDPYARSNTPGAPVFDDYYERSYTPAADPYARSNTPGASVLHDSYGRSHAPGGYDPYGAQDNAHGAEDGYRAHAYSHGQDGYEERPVASNQSHPQPGYSPQDGYRSYTPASTGARPPPGGQPGRTMTPASYRSTPGPQAGSGTQPSSRTFTPMGPESPMGSQSGGYAAFNPSQPPQLRMQRQPPPNGYQPFTRANTASPSTMHRNGQPAGYSFNRANTDHF</sequence>
<feature type="compositionally biased region" description="Polar residues" evidence="1">
    <location>
        <begin position="587"/>
        <end position="610"/>
    </location>
</feature>
<organism evidence="3 4">
    <name type="scientific">Penicillium decumbens</name>
    <dbReference type="NCBI Taxonomy" id="69771"/>
    <lineage>
        <taxon>Eukaryota</taxon>
        <taxon>Fungi</taxon>
        <taxon>Dikarya</taxon>
        <taxon>Ascomycota</taxon>
        <taxon>Pezizomycotina</taxon>
        <taxon>Eurotiomycetes</taxon>
        <taxon>Eurotiomycetidae</taxon>
        <taxon>Eurotiales</taxon>
        <taxon>Aspergillaceae</taxon>
        <taxon>Penicillium</taxon>
    </lineage>
</organism>
<comment type="caution">
    <text evidence="3">The sequence shown here is derived from an EMBL/GenBank/DDBJ whole genome shotgun (WGS) entry which is preliminary data.</text>
</comment>
<name>A0A1V6PB27_PENDC</name>
<dbReference type="Pfam" id="PF16944">
    <property type="entry name" value="KCH"/>
    <property type="match status" value="1"/>
</dbReference>
<reference evidence="4" key="1">
    <citation type="journal article" date="2017" name="Nat. Microbiol.">
        <title>Global analysis of biosynthetic gene clusters reveals vast potential of secondary metabolite production in Penicillium species.</title>
        <authorList>
            <person name="Nielsen J.C."/>
            <person name="Grijseels S."/>
            <person name="Prigent S."/>
            <person name="Ji B."/>
            <person name="Dainat J."/>
            <person name="Nielsen K.F."/>
            <person name="Frisvad J.C."/>
            <person name="Workman M."/>
            <person name="Nielsen J."/>
        </authorList>
    </citation>
    <scope>NUCLEOTIDE SEQUENCE [LARGE SCALE GENOMIC DNA]</scope>
    <source>
        <strain evidence="4">IBT 11843</strain>
    </source>
</reference>
<feature type="compositionally biased region" description="Low complexity" evidence="1">
    <location>
        <begin position="327"/>
        <end position="338"/>
    </location>
</feature>
<keyword evidence="2" id="KW-1133">Transmembrane helix</keyword>
<feature type="transmembrane region" description="Helical" evidence="2">
    <location>
        <begin position="79"/>
        <end position="100"/>
    </location>
</feature>
<proteinExistence type="predicted"/>
<keyword evidence="4" id="KW-1185">Reference proteome</keyword>
<dbReference type="STRING" id="69771.A0A1V6PB27"/>
<feature type="region of interest" description="Disordered" evidence="1">
    <location>
        <begin position="300"/>
        <end position="681"/>
    </location>
</feature>
<dbReference type="GO" id="GO:0005886">
    <property type="term" value="C:plasma membrane"/>
    <property type="evidence" value="ECO:0007669"/>
    <property type="project" value="InterPro"/>
</dbReference>
<dbReference type="EMBL" id="MDYL01000012">
    <property type="protein sequence ID" value="OQD74210.1"/>
    <property type="molecule type" value="Genomic_DNA"/>
</dbReference>
<feature type="transmembrane region" description="Helical" evidence="2">
    <location>
        <begin position="37"/>
        <end position="59"/>
    </location>
</feature>
<evidence type="ECO:0008006" key="5">
    <source>
        <dbReference type="Google" id="ProtNLM"/>
    </source>
</evidence>
<keyword evidence="2" id="KW-0812">Transmembrane</keyword>
<dbReference type="OrthoDB" id="2128042at2759"/>
<gene>
    <name evidence="3" type="ORF">PENDEC_c012G00495</name>
</gene>